<keyword evidence="2" id="KW-1185">Reference proteome</keyword>
<name>A0ABV2I1E8_9HYPH</name>
<dbReference type="Proteomes" id="UP001549036">
    <property type="component" value="Unassembled WGS sequence"/>
</dbReference>
<reference evidence="1 2" key="1">
    <citation type="submission" date="2024-06" db="EMBL/GenBank/DDBJ databases">
        <title>Genomic Encyclopedia of Type Strains, Phase IV (KMG-IV): sequencing the most valuable type-strain genomes for metagenomic binning, comparative biology and taxonomic classification.</title>
        <authorList>
            <person name="Goeker M."/>
        </authorList>
    </citation>
    <scope>NUCLEOTIDE SEQUENCE [LARGE SCALE GENOMIC DNA]</scope>
    <source>
        <strain evidence="1 2">DSM 29846</strain>
    </source>
</reference>
<dbReference type="SUPFAM" id="SSF56281">
    <property type="entry name" value="Metallo-hydrolase/oxidoreductase"/>
    <property type="match status" value="1"/>
</dbReference>
<evidence type="ECO:0008006" key="3">
    <source>
        <dbReference type="Google" id="ProtNLM"/>
    </source>
</evidence>
<organism evidence="1 2">
    <name type="scientific">Mesorhizobium shonense</name>
    <dbReference type="NCBI Taxonomy" id="1209948"/>
    <lineage>
        <taxon>Bacteria</taxon>
        <taxon>Pseudomonadati</taxon>
        <taxon>Pseudomonadota</taxon>
        <taxon>Alphaproteobacteria</taxon>
        <taxon>Hyphomicrobiales</taxon>
        <taxon>Phyllobacteriaceae</taxon>
        <taxon>Mesorhizobium</taxon>
    </lineage>
</organism>
<accession>A0ABV2I1E8</accession>
<sequence length="239" mass="26169">MPKPFKEWKVLPHGRLTPVDDNILTVTGDIPMPVGNMKRRMTVVRLRDQRLVIFSAIALDDEQMRAIEAFGQPAFLIVPNDHHRLDAKPWKDRYPSLQVIAPLGALNSVEKAVHIDATRGDFGDPDVKLITVPGTRDREAALQVHGPNGTTLVLNDVVGNVRDATGFAGWALRMMGFAGDEPHIPWPVKLAMVGDKAALAAQLRRWAEQPALKRILVSHGSAIADDPQGALRKLATSLG</sequence>
<dbReference type="EMBL" id="JBEPLM010000017">
    <property type="protein sequence ID" value="MET3596740.1"/>
    <property type="molecule type" value="Genomic_DNA"/>
</dbReference>
<gene>
    <name evidence="1" type="ORF">ABID26_006162</name>
</gene>
<evidence type="ECO:0000313" key="1">
    <source>
        <dbReference type="EMBL" id="MET3596740.1"/>
    </source>
</evidence>
<protein>
    <recommendedName>
        <fullName evidence="3">MBL fold metallo-hydrolase</fullName>
    </recommendedName>
</protein>
<dbReference type="InterPro" id="IPR025638">
    <property type="entry name" value="DUF4336"/>
</dbReference>
<dbReference type="PANTHER" id="PTHR33835:SF1">
    <property type="entry name" value="METALLO-BETA-LACTAMASE DOMAIN-CONTAINING PROTEIN"/>
    <property type="match status" value="1"/>
</dbReference>
<evidence type="ECO:0000313" key="2">
    <source>
        <dbReference type="Proteomes" id="UP001549036"/>
    </source>
</evidence>
<dbReference type="PANTHER" id="PTHR33835">
    <property type="entry name" value="YALI0C07656P"/>
    <property type="match status" value="1"/>
</dbReference>
<dbReference type="InterPro" id="IPR036866">
    <property type="entry name" value="RibonucZ/Hydroxyglut_hydro"/>
</dbReference>
<dbReference type="Gene3D" id="3.60.15.10">
    <property type="entry name" value="Ribonuclease Z/Hydroxyacylglutathione hydrolase-like"/>
    <property type="match status" value="1"/>
</dbReference>
<proteinExistence type="predicted"/>
<comment type="caution">
    <text evidence="1">The sequence shown here is derived from an EMBL/GenBank/DDBJ whole genome shotgun (WGS) entry which is preliminary data.</text>
</comment>